<accession>A0AAJ0GC78</accession>
<sequence>MDRLVLLYRENDAHAANTLRARRQIELDEADIARLIMAAGKYQEAAKKRANMVRLERQRENRNAQQVECNREEIEELHRKLGLK</sequence>
<name>A0AAJ0GC78_9PEZI</name>
<feature type="coiled-coil region" evidence="1">
    <location>
        <begin position="45"/>
        <end position="77"/>
    </location>
</feature>
<evidence type="ECO:0000313" key="2">
    <source>
        <dbReference type="EMBL" id="KAK3053517.1"/>
    </source>
</evidence>
<proteinExistence type="predicted"/>
<keyword evidence="3" id="KW-1185">Reference proteome</keyword>
<dbReference type="AlphaFoldDB" id="A0AAJ0GC78"/>
<evidence type="ECO:0000313" key="3">
    <source>
        <dbReference type="Proteomes" id="UP001271007"/>
    </source>
</evidence>
<comment type="caution">
    <text evidence="2">The sequence shown here is derived from an EMBL/GenBank/DDBJ whole genome shotgun (WGS) entry which is preliminary data.</text>
</comment>
<protein>
    <submittedName>
        <fullName evidence="2">Uncharacterized protein</fullName>
    </submittedName>
</protein>
<reference evidence="2" key="1">
    <citation type="submission" date="2023-04" db="EMBL/GenBank/DDBJ databases">
        <title>Black Yeasts Isolated from many extreme environments.</title>
        <authorList>
            <person name="Coleine C."/>
            <person name="Stajich J.E."/>
            <person name="Selbmann L."/>
        </authorList>
    </citation>
    <scope>NUCLEOTIDE SEQUENCE</scope>
    <source>
        <strain evidence="2">CCFEE 5312</strain>
    </source>
</reference>
<dbReference type="EMBL" id="JAWDJX010000015">
    <property type="protein sequence ID" value="KAK3053517.1"/>
    <property type="molecule type" value="Genomic_DNA"/>
</dbReference>
<gene>
    <name evidence="2" type="ORF">LTR09_005261</name>
</gene>
<keyword evidence="1" id="KW-0175">Coiled coil</keyword>
<dbReference type="Proteomes" id="UP001271007">
    <property type="component" value="Unassembled WGS sequence"/>
</dbReference>
<organism evidence="2 3">
    <name type="scientific">Extremus antarcticus</name>
    <dbReference type="NCBI Taxonomy" id="702011"/>
    <lineage>
        <taxon>Eukaryota</taxon>
        <taxon>Fungi</taxon>
        <taxon>Dikarya</taxon>
        <taxon>Ascomycota</taxon>
        <taxon>Pezizomycotina</taxon>
        <taxon>Dothideomycetes</taxon>
        <taxon>Dothideomycetidae</taxon>
        <taxon>Mycosphaerellales</taxon>
        <taxon>Extremaceae</taxon>
        <taxon>Extremus</taxon>
    </lineage>
</organism>
<evidence type="ECO:0000256" key="1">
    <source>
        <dbReference type="SAM" id="Coils"/>
    </source>
</evidence>